<dbReference type="AlphaFoldDB" id="A0A6J7PIG7"/>
<gene>
    <name evidence="1" type="ORF">UFOPK4061_00577</name>
</gene>
<dbReference type="EMBL" id="CAFBPD010000084">
    <property type="protein sequence ID" value="CAB5005187.1"/>
    <property type="molecule type" value="Genomic_DNA"/>
</dbReference>
<sequence>MMSGKKAAKTTVWTTPDGQAITEDDAARLAQEFEDDDAALEGVEITFPRKAGRPSLAGGSGTSPQVTFRLSPSVRERAERLAADRGTTVSALAREALEQLVRKAG</sequence>
<proteinExistence type="predicted"/>
<accession>A0A6J7PIG7</accession>
<organism evidence="1">
    <name type="scientific">freshwater metagenome</name>
    <dbReference type="NCBI Taxonomy" id="449393"/>
    <lineage>
        <taxon>unclassified sequences</taxon>
        <taxon>metagenomes</taxon>
        <taxon>ecological metagenomes</taxon>
    </lineage>
</organism>
<evidence type="ECO:0000313" key="1">
    <source>
        <dbReference type="EMBL" id="CAB5005187.1"/>
    </source>
</evidence>
<reference evidence="1" key="1">
    <citation type="submission" date="2020-05" db="EMBL/GenBank/DDBJ databases">
        <authorList>
            <person name="Chiriac C."/>
            <person name="Salcher M."/>
            <person name="Ghai R."/>
            <person name="Kavagutti S V."/>
        </authorList>
    </citation>
    <scope>NUCLEOTIDE SEQUENCE</scope>
</reference>
<dbReference type="SUPFAM" id="SSF47598">
    <property type="entry name" value="Ribbon-helix-helix"/>
    <property type="match status" value="1"/>
</dbReference>
<dbReference type="CDD" id="cd21631">
    <property type="entry name" value="RHH_CopG_NikR-like"/>
    <property type="match status" value="1"/>
</dbReference>
<protein>
    <submittedName>
        <fullName evidence="1">Unannotated protein</fullName>
    </submittedName>
</protein>
<dbReference type="InterPro" id="IPR010985">
    <property type="entry name" value="Ribbon_hlx_hlx"/>
</dbReference>
<dbReference type="GO" id="GO:0006355">
    <property type="term" value="P:regulation of DNA-templated transcription"/>
    <property type="evidence" value="ECO:0007669"/>
    <property type="project" value="InterPro"/>
</dbReference>
<name>A0A6J7PIG7_9ZZZZ</name>